<feature type="transmembrane region" description="Helical" evidence="2">
    <location>
        <begin position="90"/>
        <end position="114"/>
    </location>
</feature>
<dbReference type="Proteomes" id="UP000215596">
    <property type="component" value="Unassembled WGS sequence"/>
</dbReference>
<keyword evidence="2" id="KW-0472">Membrane</keyword>
<dbReference type="EMBL" id="NPBY01000029">
    <property type="protein sequence ID" value="PAD77603.1"/>
    <property type="molecule type" value="Genomic_DNA"/>
</dbReference>
<feature type="transmembrane region" description="Helical" evidence="2">
    <location>
        <begin position="50"/>
        <end position="70"/>
    </location>
</feature>
<dbReference type="AlphaFoldDB" id="A0A268EWW1"/>
<gene>
    <name evidence="4" type="ORF">CHH67_09055</name>
</gene>
<comment type="similarity">
    <text evidence="1">Belongs to the peptidase A24 family.</text>
</comment>
<proteinExistence type="inferred from homology"/>
<sequence>MELAFGACGIFLLMSFITDIRTMKIPNVITVSAMTLGLLYHGVIGGWEGLFFSLKGLGTGFFILLIMYFTGAVGAGDVKLFGGIGAWTGALFTLQCILYSVLFAGVIGLCLLLWRREVFSRLRRVVAGIAGVVMLRSLQPWRGQEGEHLRFPFMTAVLPGAIGAYLFLYV</sequence>
<evidence type="ECO:0000259" key="3">
    <source>
        <dbReference type="Pfam" id="PF01478"/>
    </source>
</evidence>
<feature type="domain" description="Prepilin type IV endopeptidase peptidase" evidence="3">
    <location>
        <begin position="9"/>
        <end position="109"/>
    </location>
</feature>
<dbReference type="PANTHER" id="PTHR30487:SF0">
    <property type="entry name" value="PREPILIN LEADER PEPTIDASE_N-METHYLTRANSFERASE-RELATED"/>
    <property type="match status" value="1"/>
</dbReference>
<protein>
    <submittedName>
        <fullName evidence="4">Prepilin peptidase</fullName>
    </submittedName>
</protein>
<organism evidence="4 5">
    <name type="scientific">Paenibacillus campinasensis</name>
    <dbReference type="NCBI Taxonomy" id="66347"/>
    <lineage>
        <taxon>Bacteria</taxon>
        <taxon>Bacillati</taxon>
        <taxon>Bacillota</taxon>
        <taxon>Bacilli</taxon>
        <taxon>Bacillales</taxon>
        <taxon>Paenibacillaceae</taxon>
        <taxon>Paenibacillus</taxon>
    </lineage>
</organism>
<evidence type="ECO:0000313" key="5">
    <source>
        <dbReference type="Proteomes" id="UP000215596"/>
    </source>
</evidence>
<dbReference type="InterPro" id="IPR000045">
    <property type="entry name" value="Prepilin_IV_endopep_pep"/>
</dbReference>
<evidence type="ECO:0000256" key="2">
    <source>
        <dbReference type="SAM" id="Phobius"/>
    </source>
</evidence>
<dbReference type="Gene3D" id="1.20.120.1220">
    <property type="match status" value="1"/>
</dbReference>
<evidence type="ECO:0000313" key="4">
    <source>
        <dbReference type="EMBL" id="PAD77603.1"/>
    </source>
</evidence>
<dbReference type="RefSeq" id="WP_095264848.1">
    <property type="nucleotide sequence ID" value="NZ_NPBY01000029.1"/>
</dbReference>
<dbReference type="GO" id="GO:0006465">
    <property type="term" value="P:signal peptide processing"/>
    <property type="evidence" value="ECO:0007669"/>
    <property type="project" value="TreeGrafter"/>
</dbReference>
<evidence type="ECO:0000256" key="1">
    <source>
        <dbReference type="ARBA" id="ARBA00005801"/>
    </source>
</evidence>
<feature type="transmembrane region" description="Helical" evidence="2">
    <location>
        <begin position="121"/>
        <end position="139"/>
    </location>
</feature>
<dbReference type="InterPro" id="IPR050882">
    <property type="entry name" value="Prepilin_peptidase/N-MTase"/>
</dbReference>
<dbReference type="OrthoDB" id="5508079at2"/>
<dbReference type="PANTHER" id="PTHR30487">
    <property type="entry name" value="TYPE 4 PREPILIN-LIKE PROTEINS LEADER PEPTIDE-PROCESSING ENZYME"/>
    <property type="match status" value="1"/>
</dbReference>
<comment type="caution">
    <text evidence="4">The sequence shown here is derived from an EMBL/GenBank/DDBJ whole genome shotgun (WGS) entry which is preliminary data.</text>
</comment>
<dbReference type="Pfam" id="PF01478">
    <property type="entry name" value="Peptidase_A24"/>
    <property type="match status" value="1"/>
</dbReference>
<reference evidence="4 5" key="1">
    <citation type="submission" date="2017-07" db="EMBL/GenBank/DDBJ databases">
        <title>Isolation and whole genome analysis of endospore-forming bacteria from heroin.</title>
        <authorList>
            <person name="Kalinowski J."/>
            <person name="Ahrens B."/>
            <person name="Al-Dilaimi A."/>
            <person name="Winkler A."/>
            <person name="Wibberg D."/>
            <person name="Schleenbecker U."/>
            <person name="Ruckert C."/>
            <person name="Wolfel R."/>
            <person name="Grass G."/>
        </authorList>
    </citation>
    <scope>NUCLEOTIDE SEQUENCE [LARGE SCALE GENOMIC DNA]</scope>
    <source>
        <strain evidence="4 5">7537-G1</strain>
    </source>
</reference>
<keyword evidence="2" id="KW-0812">Transmembrane</keyword>
<dbReference type="GO" id="GO:0004190">
    <property type="term" value="F:aspartic-type endopeptidase activity"/>
    <property type="evidence" value="ECO:0007669"/>
    <property type="project" value="InterPro"/>
</dbReference>
<name>A0A268EWW1_9BACL</name>
<keyword evidence="2" id="KW-1133">Transmembrane helix</keyword>
<dbReference type="GO" id="GO:0005886">
    <property type="term" value="C:plasma membrane"/>
    <property type="evidence" value="ECO:0007669"/>
    <property type="project" value="TreeGrafter"/>
</dbReference>
<feature type="transmembrane region" description="Helical" evidence="2">
    <location>
        <begin position="151"/>
        <end position="169"/>
    </location>
</feature>
<feature type="transmembrane region" description="Helical" evidence="2">
    <location>
        <begin position="25"/>
        <end position="43"/>
    </location>
</feature>
<accession>A0A268EWW1</accession>